<protein>
    <recommendedName>
        <fullName evidence="2">PKD domain-containing protein</fullName>
    </recommendedName>
</protein>
<dbReference type="Proteomes" id="UP000266426">
    <property type="component" value="Unassembled WGS sequence"/>
</dbReference>
<dbReference type="Pfam" id="PF18911">
    <property type="entry name" value="PKD_4"/>
    <property type="match status" value="2"/>
</dbReference>
<dbReference type="InterPro" id="IPR013783">
    <property type="entry name" value="Ig-like_fold"/>
</dbReference>
<dbReference type="CDD" id="cd00146">
    <property type="entry name" value="PKD"/>
    <property type="match status" value="2"/>
</dbReference>
<proteinExistence type="predicted"/>
<gene>
    <name evidence="3" type="ORF">C4541_11200</name>
</gene>
<sequence>MKQIYVLIAFFLSFLVFNTIPASCYTDAPAGEVSCAFSEIYADEGDTYVVTARYYSPSISYCFLRMSDSRRMNYPTLMMRIDSAFNKVWVTTFVESYLGGPRDTSSIFMSDYNNTTVTKLYDTNGIITGIEVQWSFKLVKDTDSTHADASGYWFTPESAVNFGVYLVGAKEVGYNDSPESIYYSTGTRPEPPVAEASNTRSLFVWLQTTDIINSPDARNEFFSFIEAPHGNPDARINTLFMTLYTVDINGDSQTAVRTFIADAHSRGLKVYFLSGDPSWALSYYLPYAINHLNIVFQYNSSASNDERIDGILFDVEPHILNGWPNDTIWQEYINNMAYFQSLVGTHNSSAADTLTFGGVITFWYDEHIYLSRPVNQYIQDITDFIAILNYRTNDSALSVCDNEISYADSIGKTGSVHTILETMNLFDADPYNLVTFWNIGNDQLELMINSLDTLYAATPSYAGAGIHYYETDATTEESYRQLRPTQTADPNQPFSHSPVCTILTPNSGTINAALSWNISYSAYDPDTADLQITFSALSDENEIPLGSEIISKSVSSVTAEYTVNPALYPIANGTYRIKAVITELLGDPLSSTDYSDSAIVVASVSAPIADAGGPYASTEGSVITLTALNSVNPDGGTLQYLWDLNADGVFETSGATPSIARQDDASISVTLRVTNANNLSDTDTAVVTFLNAAPVLSLPASASGLVNETLSVSSVTYSDAGADTHTASINWGDGTAVDQFSVSNGTIPCSHVYANAGNYIITVTVTDDDGAIDVAECAVTITDQQSGISPLEMLDDAITFAETIRVSNWKIRSNIVSRLQNARTYLVAGNIPRTITVLQGAITYMNSKSSSINSEDRAALTVMINNIIAELQ</sequence>
<evidence type="ECO:0000313" key="3">
    <source>
        <dbReference type="EMBL" id="RJP56931.1"/>
    </source>
</evidence>
<name>A0A3A4R619_9BACT</name>
<feature type="domain" description="PKD" evidence="2">
    <location>
        <begin position="730"/>
        <end position="788"/>
    </location>
</feature>
<dbReference type="InterPro" id="IPR035986">
    <property type="entry name" value="PKD_dom_sf"/>
</dbReference>
<feature type="chain" id="PRO_5017384993" description="PKD domain-containing protein" evidence="1">
    <location>
        <begin position="23"/>
        <end position="872"/>
    </location>
</feature>
<accession>A0A3A4R619</accession>
<evidence type="ECO:0000256" key="1">
    <source>
        <dbReference type="SAM" id="SignalP"/>
    </source>
</evidence>
<keyword evidence="1" id="KW-0732">Signal</keyword>
<dbReference type="EMBL" id="QZJZ01000088">
    <property type="protein sequence ID" value="RJP56931.1"/>
    <property type="molecule type" value="Genomic_DNA"/>
</dbReference>
<dbReference type="SMART" id="SM00089">
    <property type="entry name" value="PKD"/>
    <property type="match status" value="2"/>
</dbReference>
<dbReference type="SUPFAM" id="SSF49299">
    <property type="entry name" value="PKD domain"/>
    <property type="match status" value="2"/>
</dbReference>
<feature type="signal peptide" evidence="1">
    <location>
        <begin position="1"/>
        <end position="22"/>
    </location>
</feature>
<dbReference type="InterPro" id="IPR022409">
    <property type="entry name" value="PKD/Chitinase_dom"/>
</dbReference>
<evidence type="ECO:0000259" key="2">
    <source>
        <dbReference type="PROSITE" id="PS50093"/>
    </source>
</evidence>
<dbReference type="Gene3D" id="2.60.40.10">
    <property type="entry name" value="Immunoglobulins"/>
    <property type="match status" value="2"/>
</dbReference>
<reference evidence="3 4" key="1">
    <citation type="journal article" date="2017" name="ISME J.">
        <title>Energy and carbon metabolisms in a deep terrestrial subsurface fluid microbial community.</title>
        <authorList>
            <person name="Momper L."/>
            <person name="Jungbluth S.P."/>
            <person name="Lee M.D."/>
            <person name="Amend J.P."/>
        </authorList>
    </citation>
    <scope>NUCLEOTIDE SEQUENCE [LARGE SCALE GENOMIC DNA]</scope>
    <source>
        <strain evidence="3">SURF_26</strain>
    </source>
</reference>
<organism evidence="3 4">
    <name type="scientific">Candidatus Auribacter fodinae</name>
    <dbReference type="NCBI Taxonomy" id="2093366"/>
    <lineage>
        <taxon>Bacteria</taxon>
        <taxon>Pseudomonadati</taxon>
        <taxon>Candidatus Auribacterota</taxon>
        <taxon>Candidatus Auribacteria</taxon>
        <taxon>Candidatus Auribacterales</taxon>
        <taxon>Candidatus Auribacteraceae</taxon>
        <taxon>Candidatus Auribacter</taxon>
    </lineage>
</organism>
<evidence type="ECO:0000313" key="4">
    <source>
        <dbReference type="Proteomes" id="UP000266426"/>
    </source>
</evidence>
<comment type="caution">
    <text evidence="3">The sequence shown here is derived from an EMBL/GenBank/DDBJ whole genome shotgun (WGS) entry which is preliminary data.</text>
</comment>
<dbReference type="InterPro" id="IPR000601">
    <property type="entry name" value="PKD_dom"/>
</dbReference>
<dbReference type="AlphaFoldDB" id="A0A3A4R619"/>
<dbReference type="PROSITE" id="PS50093">
    <property type="entry name" value="PKD"/>
    <property type="match status" value="1"/>
</dbReference>